<dbReference type="GO" id="GO:0016787">
    <property type="term" value="F:hydrolase activity"/>
    <property type="evidence" value="ECO:0007669"/>
    <property type="project" value="UniProtKB-KW"/>
</dbReference>
<dbReference type="AlphaFoldDB" id="A0A6A0A7V7"/>
<sequence length="114" mass="12458">MVCGSNTFSLVEQLRHITQDGTGLELLLQRANGDIPERPPLLFVHGSYHAAWCWADHFLPYFAARGFNSYAVSLRAQVAGTLDSHAADLADLISNFPQPPVVVGHSFGGLILQR</sequence>
<dbReference type="Pfam" id="PF12697">
    <property type="entry name" value="Abhydrolase_6"/>
    <property type="match status" value="1"/>
</dbReference>
<dbReference type="Proteomes" id="UP000485058">
    <property type="component" value="Unassembled WGS sequence"/>
</dbReference>
<protein>
    <submittedName>
        <fullName evidence="2">AB hydrolase-1 domain-containing protein</fullName>
    </submittedName>
</protein>
<feature type="domain" description="AB hydrolase-1" evidence="1">
    <location>
        <begin position="41"/>
        <end position="113"/>
    </location>
</feature>
<evidence type="ECO:0000313" key="2">
    <source>
        <dbReference type="EMBL" id="GFH28730.1"/>
    </source>
</evidence>
<comment type="caution">
    <text evidence="2">The sequence shown here is derived from an EMBL/GenBank/DDBJ whole genome shotgun (WGS) entry which is preliminary data.</text>
</comment>
<evidence type="ECO:0000313" key="3">
    <source>
        <dbReference type="Proteomes" id="UP000485058"/>
    </source>
</evidence>
<dbReference type="Gene3D" id="3.40.50.1820">
    <property type="entry name" value="alpha/beta hydrolase"/>
    <property type="match status" value="1"/>
</dbReference>
<dbReference type="InterPro" id="IPR000073">
    <property type="entry name" value="AB_hydrolase_1"/>
</dbReference>
<name>A0A6A0A7V7_HAELA</name>
<keyword evidence="2" id="KW-0378">Hydrolase</keyword>
<evidence type="ECO:0000259" key="1">
    <source>
        <dbReference type="Pfam" id="PF12697"/>
    </source>
</evidence>
<keyword evidence="3" id="KW-1185">Reference proteome</keyword>
<dbReference type="SUPFAM" id="SSF53474">
    <property type="entry name" value="alpha/beta-Hydrolases"/>
    <property type="match status" value="1"/>
</dbReference>
<organism evidence="2 3">
    <name type="scientific">Haematococcus lacustris</name>
    <name type="common">Green alga</name>
    <name type="synonym">Haematococcus pluvialis</name>
    <dbReference type="NCBI Taxonomy" id="44745"/>
    <lineage>
        <taxon>Eukaryota</taxon>
        <taxon>Viridiplantae</taxon>
        <taxon>Chlorophyta</taxon>
        <taxon>core chlorophytes</taxon>
        <taxon>Chlorophyceae</taxon>
        <taxon>CS clade</taxon>
        <taxon>Chlamydomonadales</taxon>
        <taxon>Haematococcaceae</taxon>
        <taxon>Haematococcus</taxon>
    </lineage>
</organism>
<dbReference type="EMBL" id="BLLF01004009">
    <property type="protein sequence ID" value="GFH28730.1"/>
    <property type="molecule type" value="Genomic_DNA"/>
</dbReference>
<proteinExistence type="predicted"/>
<reference evidence="2 3" key="1">
    <citation type="submission" date="2020-02" db="EMBL/GenBank/DDBJ databases">
        <title>Draft genome sequence of Haematococcus lacustris strain NIES-144.</title>
        <authorList>
            <person name="Morimoto D."/>
            <person name="Nakagawa S."/>
            <person name="Yoshida T."/>
            <person name="Sawayama S."/>
        </authorList>
    </citation>
    <scope>NUCLEOTIDE SEQUENCE [LARGE SCALE GENOMIC DNA]</scope>
    <source>
        <strain evidence="2 3">NIES-144</strain>
    </source>
</reference>
<dbReference type="InterPro" id="IPR029058">
    <property type="entry name" value="AB_hydrolase_fold"/>
</dbReference>
<gene>
    <name evidence="2" type="ORF">HaLaN_27269</name>
</gene>
<accession>A0A6A0A7V7</accession>